<name>A0A370HLF0_9HYPH</name>
<dbReference type="GO" id="GO:0055085">
    <property type="term" value="P:transmembrane transport"/>
    <property type="evidence" value="ECO:0007669"/>
    <property type="project" value="InterPro"/>
</dbReference>
<dbReference type="Gene3D" id="3.30.1150.10">
    <property type="match status" value="1"/>
</dbReference>
<dbReference type="PROSITE" id="PS52015">
    <property type="entry name" value="TONB_CTD"/>
    <property type="match status" value="1"/>
</dbReference>
<gene>
    <name evidence="13" type="ORF">DES45_105407</name>
</gene>
<keyword evidence="10" id="KW-0735">Signal-anchor</keyword>
<dbReference type="SUPFAM" id="SSF74653">
    <property type="entry name" value="TolA/TonB C-terminal domain"/>
    <property type="match status" value="1"/>
</dbReference>
<comment type="caution">
    <text evidence="13">The sequence shown here is derived from an EMBL/GenBank/DDBJ whole genome shotgun (WGS) entry which is preliminary data.</text>
</comment>
<evidence type="ECO:0000256" key="8">
    <source>
        <dbReference type="ARBA" id="ARBA00022989"/>
    </source>
</evidence>
<evidence type="ECO:0000256" key="3">
    <source>
        <dbReference type="ARBA" id="ARBA00022448"/>
    </source>
</evidence>
<evidence type="ECO:0000256" key="2">
    <source>
        <dbReference type="ARBA" id="ARBA00006555"/>
    </source>
</evidence>
<reference evidence="13 14" key="1">
    <citation type="submission" date="2018-07" db="EMBL/GenBank/DDBJ databases">
        <title>Genomic Encyclopedia of Type Strains, Phase IV (KMG-IV): sequencing the most valuable type-strain genomes for metagenomic binning, comparative biology and taxonomic classification.</title>
        <authorList>
            <person name="Goeker M."/>
        </authorList>
    </citation>
    <scope>NUCLEOTIDE SEQUENCE [LARGE SCALE GENOMIC DNA]</scope>
    <source>
        <strain evidence="13 14">DSM 14364</strain>
    </source>
</reference>
<feature type="region of interest" description="Disordered" evidence="11">
    <location>
        <begin position="158"/>
        <end position="215"/>
    </location>
</feature>
<protein>
    <recommendedName>
        <fullName evidence="10">Protein TonB</fullName>
    </recommendedName>
</protein>
<evidence type="ECO:0000256" key="5">
    <source>
        <dbReference type="ARBA" id="ARBA00022519"/>
    </source>
</evidence>
<evidence type="ECO:0000256" key="11">
    <source>
        <dbReference type="SAM" id="MobiDB-lite"/>
    </source>
</evidence>
<evidence type="ECO:0000256" key="6">
    <source>
        <dbReference type="ARBA" id="ARBA00022692"/>
    </source>
</evidence>
<keyword evidence="8" id="KW-1133">Transmembrane helix</keyword>
<dbReference type="PRINTS" id="PR01374">
    <property type="entry name" value="TONBPROTEIN"/>
</dbReference>
<evidence type="ECO:0000259" key="12">
    <source>
        <dbReference type="PROSITE" id="PS52015"/>
    </source>
</evidence>
<evidence type="ECO:0000256" key="1">
    <source>
        <dbReference type="ARBA" id="ARBA00004383"/>
    </source>
</evidence>
<dbReference type="InterPro" id="IPR037682">
    <property type="entry name" value="TonB_C"/>
</dbReference>
<feature type="domain" description="TonB C-terminal" evidence="12">
    <location>
        <begin position="223"/>
        <end position="314"/>
    </location>
</feature>
<organism evidence="13 14">
    <name type="scientific">Microvirga subterranea</name>
    <dbReference type="NCBI Taxonomy" id="186651"/>
    <lineage>
        <taxon>Bacteria</taxon>
        <taxon>Pseudomonadati</taxon>
        <taxon>Pseudomonadota</taxon>
        <taxon>Alphaproteobacteria</taxon>
        <taxon>Hyphomicrobiales</taxon>
        <taxon>Methylobacteriaceae</taxon>
        <taxon>Microvirga</taxon>
    </lineage>
</organism>
<dbReference type="InterPro" id="IPR006260">
    <property type="entry name" value="TonB/TolA_C"/>
</dbReference>
<feature type="compositionally biased region" description="Pro residues" evidence="11">
    <location>
        <begin position="162"/>
        <end position="180"/>
    </location>
</feature>
<keyword evidence="7 10" id="KW-0653">Protein transport</keyword>
<dbReference type="InterPro" id="IPR003538">
    <property type="entry name" value="TonB"/>
</dbReference>
<dbReference type="OrthoDB" id="8020657at2"/>
<dbReference type="GO" id="GO:0098797">
    <property type="term" value="C:plasma membrane protein complex"/>
    <property type="evidence" value="ECO:0007669"/>
    <property type="project" value="TreeGrafter"/>
</dbReference>
<comment type="similarity">
    <text evidence="2 10">Belongs to the TonB family.</text>
</comment>
<feature type="compositionally biased region" description="Basic and acidic residues" evidence="11">
    <location>
        <begin position="182"/>
        <end position="192"/>
    </location>
</feature>
<dbReference type="Proteomes" id="UP000254925">
    <property type="component" value="Unassembled WGS sequence"/>
</dbReference>
<evidence type="ECO:0000256" key="4">
    <source>
        <dbReference type="ARBA" id="ARBA00022475"/>
    </source>
</evidence>
<dbReference type="PANTHER" id="PTHR33446">
    <property type="entry name" value="PROTEIN TONB-RELATED"/>
    <property type="match status" value="1"/>
</dbReference>
<sequence length="314" mass="32581">MLNAIRHPDAEKEHARLGAAFLVALALHVGALAAVAFWPSREDRSPPGEQEITIDLAPAMEQAEAVAAAAVSAPAEVLAEAEEAEPPELVVTERTPPEEATEILEAEPLESVAPVADAETAEAVPVDAVPAEAPVAAEPEVVAALPPPRETVIAKELEAKPAPKPVPPPAAPKKPPPKPRPVPREAVAERRSAPSVPREGQASSSRENTGGAAAAADPNAFNRYAAQLAAALRGRLRYPEAARSQGLTGVTTVRFTMQRSGRILSATVVRSAGHGLLDEAALAAAAPGNSLPAAPDAVPQQQLTFVVPLRFNLR</sequence>
<dbReference type="GO" id="GO:0015031">
    <property type="term" value="P:protein transport"/>
    <property type="evidence" value="ECO:0007669"/>
    <property type="project" value="UniProtKB-UniRule"/>
</dbReference>
<comment type="function">
    <text evidence="10">Interacts with outer membrane receptor proteins that carry out high-affinity binding and energy dependent uptake into the periplasmic space of specific substrates. It could act to transduce energy from the cytoplasmic membrane to specific energy-requiring processes in the outer membrane, resulting in the release into the periplasm of ligands bound by these outer membrane proteins.</text>
</comment>
<proteinExistence type="inferred from homology"/>
<keyword evidence="6" id="KW-0812">Transmembrane</keyword>
<dbReference type="EMBL" id="QQBB01000005">
    <property type="protein sequence ID" value="RDI58881.1"/>
    <property type="molecule type" value="Genomic_DNA"/>
</dbReference>
<keyword evidence="5 10" id="KW-0997">Cell inner membrane</keyword>
<evidence type="ECO:0000256" key="9">
    <source>
        <dbReference type="ARBA" id="ARBA00023136"/>
    </source>
</evidence>
<dbReference type="InterPro" id="IPR051045">
    <property type="entry name" value="TonB-dependent_transducer"/>
</dbReference>
<evidence type="ECO:0000313" key="13">
    <source>
        <dbReference type="EMBL" id="RDI58881.1"/>
    </source>
</evidence>
<evidence type="ECO:0000313" key="14">
    <source>
        <dbReference type="Proteomes" id="UP000254925"/>
    </source>
</evidence>
<dbReference type="NCBIfam" id="TIGR01352">
    <property type="entry name" value="tonB_Cterm"/>
    <property type="match status" value="1"/>
</dbReference>
<dbReference type="GO" id="GO:0015891">
    <property type="term" value="P:siderophore transport"/>
    <property type="evidence" value="ECO:0007669"/>
    <property type="project" value="InterPro"/>
</dbReference>
<keyword evidence="3 10" id="KW-0813">Transport</keyword>
<keyword evidence="4 10" id="KW-1003">Cell membrane</keyword>
<keyword evidence="14" id="KW-1185">Reference proteome</keyword>
<accession>A0A370HLF0</accession>
<dbReference type="GO" id="GO:0030288">
    <property type="term" value="C:outer membrane-bounded periplasmic space"/>
    <property type="evidence" value="ECO:0007669"/>
    <property type="project" value="InterPro"/>
</dbReference>
<dbReference type="PANTHER" id="PTHR33446:SF2">
    <property type="entry name" value="PROTEIN TONB"/>
    <property type="match status" value="1"/>
</dbReference>
<dbReference type="GO" id="GO:0031992">
    <property type="term" value="F:energy transducer activity"/>
    <property type="evidence" value="ECO:0007669"/>
    <property type="project" value="InterPro"/>
</dbReference>
<dbReference type="AlphaFoldDB" id="A0A370HLF0"/>
<dbReference type="RefSeq" id="WP_114770859.1">
    <property type="nucleotide sequence ID" value="NZ_QQBB01000005.1"/>
</dbReference>
<comment type="subcellular location">
    <subcellularLocation>
        <location evidence="1 10">Cell inner membrane</location>
        <topology evidence="1 10">Single-pass membrane protein</topology>
        <orientation evidence="1 10">Periplasmic side</orientation>
    </subcellularLocation>
</comment>
<dbReference type="Pfam" id="PF03544">
    <property type="entry name" value="TonB_C"/>
    <property type="match status" value="1"/>
</dbReference>
<evidence type="ECO:0000256" key="7">
    <source>
        <dbReference type="ARBA" id="ARBA00022927"/>
    </source>
</evidence>
<evidence type="ECO:0000256" key="10">
    <source>
        <dbReference type="RuleBase" id="RU362123"/>
    </source>
</evidence>
<keyword evidence="9" id="KW-0472">Membrane</keyword>